<dbReference type="AlphaFoldDB" id="A0A7Z0TBE3"/>
<evidence type="ECO:0000256" key="6">
    <source>
        <dbReference type="PIRSR" id="PIRSR600760-2"/>
    </source>
</evidence>
<dbReference type="EC" id="3.1.3.25" evidence="7"/>
<dbReference type="PRINTS" id="PR00377">
    <property type="entry name" value="IMPHPHTASES"/>
</dbReference>
<dbReference type="PANTHER" id="PTHR20854:SF4">
    <property type="entry name" value="INOSITOL-1-MONOPHOSPHATASE-RELATED"/>
    <property type="match status" value="1"/>
</dbReference>
<dbReference type="RefSeq" id="WP_067321139.1">
    <property type="nucleotide sequence ID" value="NZ_CBCRWS010000001.1"/>
</dbReference>
<reference evidence="8 9" key="1">
    <citation type="submission" date="2020-05" db="EMBL/GenBank/DDBJ databases">
        <title>Streptobacillus felis strain LHL191014123.</title>
        <authorList>
            <person name="Fawzy A."/>
            <person name="Rau J."/>
            <person name="Risse K."/>
            <person name="Schauerte N."/>
            <person name="Geiger C."/>
            <person name="Blom J."/>
            <person name="Imirzalioglu C."/>
            <person name="Falgenhauer J."/>
            <person name="Bach A."/>
            <person name="Herden C."/>
            <person name="Eisenberg T."/>
        </authorList>
    </citation>
    <scope>NUCLEOTIDE SEQUENCE [LARGE SCALE GENOMIC DNA]</scope>
    <source>
        <strain evidence="8 9">LHL191014123</strain>
    </source>
</reference>
<feature type="binding site" evidence="6">
    <location>
        <position position="85"/>
    </location>
    <ligand>
        <name>Mg(2+)</name>
        <dbReference type="ChEBI" id="CHEBI:18420"/>
        <label>1</label>
        <note>catalytic</note>
    </ligand>
</feature>
<keyword evidence="4 7" id="KW-0378">Hydrolase</keyword>
<proteinExistence type="inferred from homology"/>
<dbReference type="PANTHER" id="PTHR20854">
    <property type="entry name" value="INOSITOL MONOPHOSPHATASE"/>
    <property type="match status" value="1"/>
</dbReference>
<dbReference type="CDD" id="cd01639">
    <property type="entry name" value="IMPase"/>
    <property type="match status" value="1"/>
</dbReference>
<feature type="binding site" evidence="6">
    <location>
        <position position="82"/>
    </location>
    <ligand>
        <name>Mg(2+)</name>
        <dbReference type="ChEBI" id="CHEBI:18420"/>
        <label>1</label>
        <note>catalytic</note>
    </ligand>
</feature>
<comment type="similarity">
    <text evidence="7">Belongs to the inositol monophosphatase superfamily.</text>
</comment>
<feature type="binding site" evidence="6">
    <location>
        <position position="66"/>
    </location>
    <ligand>
        <name>Mg(2+)</name>
        <dbReference type="ChEBI" id="CHEBI:18420"/>
        <label>1</label>
        <note>catalytic</note>
    </ligand>
</feature>
<protein>
    <recommendedName>
        <fullName evidence="7">Inositol-1-monophosphatase</fullName>
        <ecNumber evidence="7">3.1.3.25</ecNumber>
    </recommendedName>
</protein>
<evidence type="ECO:0000256" key="1">
    <source>
        <dbReference type="ARBA" id="ARBA00001033"/>
    </source>
</evidence>
<name>A0A7Z0TBE3_9FUSO</name>
<comment type="cofactor">
    <cofactor evidence="2 6 7">
        <name>Mg(2+)</name>
        <dbReference type="ChEBI" id="CHEBI:18420"/>
    </cofactor>
</comment>
<dbReference type="InterPro" id="IPR000760">
    <property type="entry name" value="Inositol_monophosphatase-like"/>
</dbReference>
<dbReference type="EMBL" id="JABMKT010000001">
    <property type="protein sequence ID" value="NYV27278.1"/>
    <property type="molecule type" value="Genomic_DNA"/>
</dbReference>
<evidence type="ECO:0000256" key="7">
    <source>
        <dbReference type="RuleBase" id="RU364068"/>
    </source>
</evidence>
<dbReference type="Pfam" id="PF00459">
    <property type="entry name" value="Inositol_P"/>
    <property type="match status" value="1"/>
</dbReference>
<comment type="caution">
    <text evidence="8">The sequence shown here is derived from an EMBL/GenBank/DDBJ whole genome shotgun (WGS) entry which is preliminary data.</text>
</comment>
<feature type="binding site" evidence="6">
    <location>
        <position position="209"/>
    </location>
    <ligand>
        <name>Mg(2+)</name>
        <dbReference type="ChEBI" id="CHEBI:18420"/>
        <label>1</label>
        <note>catalytic</note>
    </ligand>
</feature>
<evidence type="ECO:0000313" key="8">
    <source>
        <dbReference type="EMBL" id="NYV27278.1"/>
    </source>
</evidence>
<keyword evidence="9" id="KW-1185">Reference proteome</keyword>
<dbReference type="Proteomes" id="UP000526184">
    <property type="component" value="Unassembled WGS sequence"/>
</dbReference>
<evidence type="ECO:0000256" key="4">
    <source>
        <dbReference type="ARBA" id="ARBA00022801"/>
    </source>
</evidence>
<evidence type="ECO:0000313" key="9">
    <source>
        <dbReference type="Proteomes" id="UP000526184"/>
    </source>
</evidence>
<dbReference type="PROSITE" id="PS00629">
    <property type="entry name" value="IMP_1"/>
    <property type="match status" value="1"/>
</dbReference>
<dbReference type="InterPro" id="IPR020583">
    <property type="entry name" value="Inositol_monoP_metal-BS"/>
</dbReference>
<dbReference type="OrthoDB" id="9772456at2"/>
<dbReference type="GO" id="GO:0008934">
    <property type="term" value="F:inositol monophosphate 1-phosphatase activity"/>
    <property type="evidence" value="ECO:0007669"/>
    <property type="project" value="InterPro"/>
</dbReference>
<gene>
    <name evidence="8" type="ORF">HP397_00355</name>
</gene>
<accession>A0A7Z0TBE3</accession>
<evidence type="ECO:0000256" key="2">
    <source>
        <dbReference type="ARBA" id="ARBA00001946"/>
    </source>
</evidence>
<comment type="catalytic activity">
    <reaction evidence="1 7">
        <text>a myo-inositol phosphate + H2O = myo-inositol + phosphate</text>
        <dbReference type="Rhea" id="RHEA:24056"/>
        <dbReference type="ChEBI" id="CHEBI:15377"/>
        <dbReference type="ChEBI" id="CHEBI:17268"/>
        <dbReference type="ChEBI" id="CHEBI:43474"/>
        <dbReference type="ChEBI" id="CHEBI:84139"/>
        <dbReference type="EC" id="3.1.3.25"/>
    </reaction>
</comment>
<dbReference type="Gene3D" id="3.30.540.10">
    <property type="entry name" value="Fructose-1,6-Bisphosphatase, subunit A, domain 1"/>
    <property type="match status" value="1"/>
</dbReference>
<dbReference type="GO" id="GO:0046872">
    <property type="term" value="F:metal ion binding"/>
    <property type="evidence" value="ECO:0007669"/>
    <property type="project" value="UniProtKB-KW"/>
</dbReference>
<keyword evidence="5 6" id="KW-0460">Magnesium</keyword>
<dbReference type="GO" id="GO:0007165">
    <property type="term" value="P:signal transduction"/>
    <property type="evidence" value="ECO:0007669"/>
    <property type="project" value="TreeGrafter"/>
</dbReference>
<evidence type="ECO:0000256" key="3">
    <source>
        <dbReference type="ARBA" id="ARBA00022723"/>
    </source>
</evidence>
<dbReference type="GO" id="GO:0006020">
    <property type="term" value="P:inositol metabolic process"/>
    <property type="evidence" value="ECO:0007669"/>
    <property type="project" value="TreeGrafter"/>
</dbReference>
<organism evidence="8 9">
    <name type="scientific">Streptobacillus felis</name>
    <dbReference type="NCBI Taxonomy" id="1384509"/>
    <lineage>
        <taxon>Bacteria</taxon>
        <taxon>Fusobacteriati</taxon>
        <taxon>Fusobacteriota</taxon>
        <taxon>Fusobacteriia</taxon>
        <taxon>Fusobacteriales</taxon>
        <taxon>Leptotrichiaceae</taxon>
        <taxon>Streptobacillus</taxon>
    </lineage>
</organism>
<dbReference type="InterPro" id="IPR033942">
    <property type="entry name" value="IMPase"/>
</dbReference>
<dbReference type="Gene3D" id="3.40.190.80">
    <property type="match status" value="1"/>
</dbReference>
<dbReference type="SUPFAM" id="SSF56655">
    <property type="entry name" value="Carbohydrate phosphatase"/>
    <property type="match status" value="1"/>
</dbReference>
<feature type="binding site" evidence="6">
    <location>
        <position position="84"/>
    </location>
    <ligand>
        <name>Mg(2+)</name>
        <dbReference type="ChEBI" id="CHEBI:18420"/>
        <label>1</label>
        <note>catalytic</note>
    </ligand>
</feature>
<sequence>MLSNELITKVIEIVVEAGNLIEGTEISNIYSKGDLVNVVTDVDIKSQNFLIKNLNPLIENAIFLAEEKENEILTDEYTWIIDPIDGTTNYTYSFKHSAVSVALLKNKEVILGVCYNPYLEEVFYAIKNNGSYLNGELLKIEDKKLEESLIMCGTSPYKKELADETFRVMKVLYLKGKDIRRSGSAVNDLCYLAAGRVDGFYEGELAIWDFSAAKLIIEEAGGVLEILNGKWGDKHSVKVIAGNKKNISEIKEIVLKNK</sequence>
<evidence type="ECO:0000256" key="5">
    <source>
        <dbReference type="ARBA" id="ARBA00022842"/>
    </source>
</evidence>
<keyword evidence="3 6" id="KW-0479">Metal-binding</keyword>